<proteinExistence type="predicted"/>
<dbReference type="PANTHER" id="PTHR31407:SF38">
    <property type="entry name" value="PSBP DOMAIN-CONTAINING PROTEIN 4, CHLOROPLASTIC"/>
    <property type="match status" value="1"/>
</dbReference>
<evidence type="ECO:0000313" key="3">
    <source>
        <dbReference type="EMBL" id="JAC59575.1"/>
    </source>
</evidence>
<protein>
    <submittedName>
        <fullName evidence="4">Psbp domain-containing protein chloroplastic-like</fullName>
    </submittedName>
</protein>
<dbReference type="PANTHER" id="PTHR31407">
    <property type="match status" value="1"/>
</dbReference>
<reference evidence="4" key="1">
    <citation type="submission" date="2014-05" db="EMBL/GenBank/DDBJ databases">
        <title>The transcriptome of the halophilic microalga Tetraselmis sp. GSL018 isolated from the Great Salt Lake, Utah.</title>
        <authorList>
            <person name="Jinkerson R.E."/>
            <person name="D'Adamo S."/>
            <person name="Posewitz M.C."/>
        </authorList>
    </citation>
    <scope>NUCLEOTIDE SEQUENCE</scope>
    <source>
        <strain evidence="4">GSL018</strain>
    </source>
</reference>
<feature type="region of interest" description="Disordered" evidence="1">
    <location>
        <begin position="1"/>
        <end position="22"/>
    </location>
</feature>
<name>A0A061R0X3_9CHLO</name>
<dbReference type="GO" id="GO:0019898">
    <property type="term" value="C:extrinsic component of membrane"/>
    <property type="evidence" value="ECO:0007669"/>
    <property type="project" value="InterPro"/>
</dbReference>
<dbReference type="GO" id="GO:0015979">
    <property type="term" value="P:photosynthesis"/>
    <property type="evidence" value="ECO:0007669"/>
    <property type="project" value="InterPro"/>
</dbReference>
<evidence type="ECO:0000256" key="1">
    <source>
        <dbReference type="SAM" id="MobiDB-lite"/>
    </source>
</evidence>
<dbReference type="GO" id="GO:0009654">
    <property type="term" value="C:photosystem II oxygen evolving complex"/>
    <property type="evidence" value="ECO:0007669"/>
    <property type="project" value="InterPro"/>
</dbReference>
<dbReference type="InterPro" id="IPR016123">
    <property type="entry name" value="Mog1/PsbP_a/b/a-sand"/>
</dbReference>
<gene>
    <name evidence="4" type="ORF">TSPGSL018_18923</name>
    <name evidence="3" type="ORF">TSPGSL018_31098</name>
</gene>
<dbReference type="SUPFAM" id="SSF55724">
    <property type="entry name" value="Mog1p/PsbP-like"/>
    <property type="match status" value="1"/>
</dbReference>
<evidence type="ECO:0000313" key="4">
    <source>
        <dbReference type="EMBL" id="JAC64166.1"/>
    </source>
</evidence>
<dbReference type="InterPro" id="IPR002683">
    <property type="entry name" value="PsbP_C"/>
</dbReference>
<sequence length="271" mass="29672">SVGSATLVGLHRSPRSNQTPSRRAIVKCSGEDCAQRIVPQNGEVGLYRQESFSRRVALGAAVLGGCLTSKSPAAAIMGMTAGRVPGLSEPDSEGYQVYMRPEGKSGGHGIGWTEIPRYSFRVPQGWEEMPVSIADLGGTEIDVRFENQGMGNLAVIVAPVLRFMDVEFNSQVGLEDVGPPEKVISGFAPELWGQPMNDEDVKDTKVYRKDGVTYYRWEVQPLQMPEHLFVTAAATKNRCFLLRVAANGRQWRRAKGELSKIADSFTVPREA</sequence>
<feature type="domain" description="PsbP C-terminal" evidence="2">
    <location>
        <begin position="117"/>
        <end position="267"/>
    </location>
</feature>
<dbReference type="EMBL" id="GBEZ01022683">
    <property type="protein sequence ID" value="JAC64166.1"/>
    <property type="molecule type" value="Transcribed_RNA"/>
</dbReference>
<accession>A0A061R0X3</accession>
<dbReference type="GO" id="GO:0005509">
    <property type="term" value="F:calcium ion binding"/>
    <property type="evidence" value="ECO:0007669"/>
    <property type="project" value="InterPro"/>
</dbReference>
<feature type="non-terminal residue" evidence="4">
    <location>
        <position position="1"/>
    </location>
</feature>
<dbReference type="EMBL" id="GBEZ01027777">
    <property type="protein sequence ID" value="JAC59575.1"/>
    <property type="molecule type" value="Transcribed_RNA"/>
</dbReference>
<evidence type="ECO:0000259" key="2">
    <source>
        <dbReference type="Pfam" id="PF01789"/>
    </source>
</evidence>
<dbReference type="AlphaFoldDB" id="A0A061R0X3"/>
<dbReference type="Gene3D" id="3.40.1000.10">
    <property type="entry name" value="Mog1/PsbP, alpha/beta/alpha sandwich"/>
    <property type="match status" value="1"/>
</dbReference>
<dbReference type="Pfam" id="PF01789">
    <property type="entry name" value="PsbP"/>
    <property type="match status" value="1"/>
</dbReference>
<organism evidence="4">
    <name type="scientific">Tetraselmis sp. GSL018</name>
    <dbReference type="NCBI Taxonomy" id="582737"/>
    <lineage>
        <taxon>Eukaryota</taxon>
        <taxon>Viridiplantae</taxon>
        <taxon>Chlorophyta</taxon>
        <taxon>core chlorophytes</taxon>
        <taxon>Chlorodendrophyceae</taxon>
        <taxon>Chlorodendrales</taxon>
        <taxon>Chlorodendraceae</taxon>
        <taxon>Tetraselmis</taxon>
    </lineage>
</organism>